<evidence type="ECO:0000313" key="2">
    <source>
        <dbReference type="EMBL" id="GAK76810.1"/>
    </source>
</evidence>
<gene>
    <name evidence="2" type="ORF">JCM19296_2410</name>
</gene>
<comment type="caution">
    <text evidence="2">The sequence shown here is derived from an EMBL/GenBank/DDBJ whole genome shotgun (WGS) entry which is preliminary data.</text>
</comment>
<keyword evidence="1" id="KW-1133">Transmembrane helix</keyword>
<evidence type="ECO:0000256" key="1">
    <source>
        <dbReference type="SAM" id="Phobius"/>
    </source>
</evidence>
<evidence type="ECO:0000313" key="3">
    <source>
        <dbReference type="Proteomes" id="UP000028980"/>
    </source>
</evidence>
<accession>A0A081DD14</accession>
<feature type="transmembrane region" description="Helical" evidence="1">
    <location>
        <begin position="5"/>
        <end position="21"/>
    </location>
</feature>
<organism evidence="2 3">
    <name type="scientific">Nonlabens ulvanivorans</name>
    <name type="common">Persicivirga ulvanivorans</name>
    <dbReference type="NCBI Taxonomy" id="906888"/>
    <lineage>
        <taxon>Bacteria</taxon>
        <taxon>Pseudomonadati</taxon>
        <taxon>Bacteroidota</taxon>
        <taxon>Flavobacteriia</taxon>
        <taxon>Flavobacteriales</taxon>
        <taxon>Flavobacteriaceae</taxon>
        <taxon>Nonlabens</taxon>
    </lineage>
</organism>
<sequence>MKWLLKLEGLAVLMVGLYGFYYTDYSWWIFAALLLTPDIGALGYLINNRLGAMTYNFFHHLLVAIAVLAIGKFSKNDITFMYGWIMIAHIGMDRIFGYGLKYPEAFKSTHLDKL</sequence>
<feature type="transmembrane region" description="Helical" evidence="1">
    <location>
        <begin position="80"/>
        <end position="100"/>
    </location>
</feature>
<protein>
    <submittedName>
        <fullName evidence="2">Mlr5572 protein</fullName>
    </submittedName>
</protein>
<feature type="transmembrane region" description="Helical" evidence="1">
    <location>
        <begin position="57"/>
        <end position="74"/>
    </location>
</feature>
<dbReference type="InterPro" id="IPR025356">
    <property type="entry name" value="DUF4260"/>
</dbReference>
<dbReference type="Proteomes" id="UP000028980">
    <property type="component" value="Unassembled WGS sequence"/>
</dbReference>
<dbReference type="AlphaFoldDB" id="A0A081DD14"/>
<name>A0A081DD14_NONUL</name>
<dbReference type="Pfam" id="PF14079">
    <property type="entry name" value="DUF4260"/>
    <property type="match status" value="1"/>
</dbReference>
<keyword evidence="1" id="KW-0472">Membrane</keyword>
<dbReference type="EMBL" id="BBLG01000005">
    <property type="protein sequence ID" value="GAK76810.1"/>
    <property type="molecule type" value="Genomic_DNA"/>
</dbReference>
<reference evidence="2 3" key="1">
    <citation type="journal article" date="2014" name="Genome Announc.">
        <title>Draft Genome Sequences of Marine Flavobacterium Nonlabens Strains NR17, NR24, NR27, NR32, NR33, and Ara13.</title>
        <authorList>
            <person name="Nakanishi M."/>
            <person name="Meirelles P."/>
            <person name="Suzuki R."/>
            <person name="Takatani N."/>
            <person name="Mino S."/>
            <person name="Suda W."/>
            <person name="Oshima K."/>
            <person name="Hattori M."/>
            <person name="Ohkuma M."/>
            <person name="Hosokawa M."/>
            <person name="Miyashita K."/>
            <person name="Thompson F.L."/>
            <person name="Niwa A."/>
            <person name="Sawabe T."/>
            <person name="Sawabe T."/>
        </authorList>
    </citation>
    <scope>NUCLEOTIDE SEQUENCE [LARGE SCALE GENOMIC DNA]</scope>
    <source>
        <strain evidence="3">JCM19296</strain>
    </source>
</reference>
<keyword evidence="1" id="KW-0812">Transmembrane</keyword>
<proteinExistence type="predicted"/>